<proteinExistence type="predicted"/>
<keyword evidence="2" id="KW-1185">Reference proteome</keyword>
<evidence type="ECO:0000313" key="1">
    <source>
        <dbReference type="EMBL" id="TXC66999.1"/>
    </source>
</evidence>
<reference evidence="1 2" key="1">
    <citation type="submission" date="2019-08" db="EMBL/GenBank/DDBJ databases">
        <authorList>
            <person name="Khan S.A."/>
            <person name="Jeon C.O."/>
            <person name="Jeong S.E."/>
        </authorList>
    </citation>
    <scope>NUCLEOTIDE SEQUENCE [LARGE SCALE GENOMIC DNA]</scope>
    <source>
        <strain evidence="2">IMCC1728</strain>
    </source>
</reference>
<evidence type="ECO:0000313" key="2">
    <source>
        <dbReference type="Proteomes" id="UP000321832"/>
    </source>
</evidence>
<accession>A0A5C6U2I5</accession>
<name>A0A5C6U2I5_9BURK</name>
<gene>
    <name evidence="1" type="ORF">FSC37_18220</name>
</gene>
<dbReference type="AlphaFoldDB" id="A0A5C6U2I5"/>
<dbReference type="Proteomes" id="UP000321832">
    <property type="component" value="Unassembled WGS sequence"/>
</dbReference>
<comment type="caution">
    <text evidence="1">The sequence shown here is derived from an EMBL/GenBank/DDBJ whole genome shotgun (WGS) entry which is preliminary data.</text>
</comment>
<organism evidence="1 2">
    <name type="scientific">Piscinibacter aquaticus</name>
    <dbReference type="NCBI Taxonomy" id="392597"/>
    <lineage>
        <taxon>Bacteria</taxon>
        <taxon>Pseudomonadati</taxon>
        <taxon>Pseudomonadota</taxon>
        <taxon>Betaproteobacteria</taxon>
        <taxon>Burkholderiales</taxon>
        <taxon>Sphaerotilaceae</taxon>
        <taxon>Piscinibacter</taxon>
    </lineage>
</organism>
<sequence length="170" mass="18898">MLCVIANSILGNGVGQDHAKTKVIRAMLKSAGLADRMLNGVLQVDVEDTSTGERAPTLALKINARRVAASIEHIARGLYFSEYQHPWPGKVQIVIEFLVVINDSDAAQRNSTYEDLRQHADALFADSPRRGQTPEVFFYQVHVENGSPQIMRLTFYGGTRALAIFIEDQR</sequence>
<dbReference type="EMBL" id="VOPW01000001">
    <property type="protein sequence ID" value="TXC66999.1"/>
    <property type="molecule type" value="Genomic_DNA"/>
</dbReference>
<protein>
    <submittedName>
        <fullName evidence="1">Uncharacterized protein</fullName>
    </submittedName>
</protein>